<comment type="caution">
    <text evidence="2">The sequence shown here is derived from an EMBL/GenBank/DDBJ whole genome shotgun (WGS) entry which is preliminary data.</text>
</comment>
<evidence type="ECO:0000313" key="3">
    <source>
        <dbReference type="Proteomes" id="UP000291144"/>
    </source>
</evidence>
<name>A0A4R0L1K0_9ACTN</name>
<dbReference type="EMBL" id="SJKB01000001">
    <property type="protein sequence ID" value="TCC65686.1"/>
    <property type="molecule type" value="Genomic_DNA"/>
</dbReference>
<feature type="region of interest" description="Disordered" evidence="1">
    <location>
        <begin position="13"/>
        <end position="49"/>
    </location>
</feature>
<reference evidence="2 3" key="1">
    <citation type="submission" date="2019-02" db="EMBL/GenBank/DDBJ databases">
        <title>Kribbella capetownensis sp. nov. and Kribbella speibonae sp. nov., isolated from soil.</title>
        <authorList>
            <person name="Curtis S.M."/>
            <person name="Norton I."/>
            <person name="Everest G.J."/>
            <person name="Meyers P.R."/>
        </authorList>
    </citation>
    <scope>NUCLEOTIDE SEQUENCE [LARGE SCALE GENOMIC DNA]</scope>
    <source>
        <strain evidence="2 3">NRRL B-24813</strain>
    </source>
</reference>
<evidence type="ECO:0000256" key="1">
    <source>
        <dbReference type="SAM" id="MobiDB-lite"/>
    </source>
</evidence>
<dbReference type="AlphaFoldDB" id="A0A4R0L1K0"/>
<sequence>MSTDNRVREAIAAMKSTAADSMKGRAEQSLREASSAQPSETLLRSLEDQRESAVDPLDEVVTSISSHLFADWLPANLAYMDELSTFGPGPNGAGSAVGGFQTPILRPGSATIRFDANSPDSEKWWLSMWGDSCVLPEAPFAGKAYFRFSTRMTSEVFHGAGERAMWGSVVQPWATSDIFADGPHPHGAPITRLLFQQLSPVEDHQYEQASSAWRDVVGSIELTPGSRPAVLVVIGFNIGLRNASARVRAEAQVRMVTTPGVPDTQYQHGRLEYMYQPDWWIKAASDKIDLQAAPI</sequence>
<dbReference type="Proteomes" id="UP000291144">
    <property type="component" value="Unassembled WGS sequence"/>
</dbReference>
<feature type="compositionally biased region" description="Polar residues" evidence="1">
    <location>
        <begin position="31"/>
        <end position="42"/>
    </location>
</feature>
<proteinExistence type="predicted"/>
<accession>A0A4R0L1K0</accession>
<evidence type="ECO:0000313" key="2">
    <source>
        <dbReference type="EMBL" id="TCC65686.1"/>
    </source>
</evidence>
<keyword evidence="3" id="KW-1185">Reference proteome</keyword>
<protein>
    <submittedName>
        <fullName evidence="2">Uncharacterized protein</fullName>
    </submittedName>
</protein>
<dbReference type="RefSeq" id="WP_131350286.1">
    <property type="nucleotide sequence ID" value="NZ_SJKB01000001.1"/>
</dbReference>
<gene>
    <name evidence="2" type="ORF">E0H73_01750</name>
</gene>
<organism evidence="2 3">
    <name type="scientific">Kribbella pittospori</name>
    <dbReference type="NCBI Taxonomy" id="722689"/>
    <lineage>
        <taxon>Bacteria</taxon>
        <taxon>Bacillati</taxon>
        <taxon>Actinomycetota</taxon>
        <taxon>Actinomycetes</taxon>
        <taxon>Propionibacteriales</taxon>
        <taxon>Kribbellaceae</taxon>
        <taxon>Kribbella</taxon>
    </lineage>
</organism>